<protein>
    <submittedName>
        <fullName evidence="1">Uncharacterized protein</fullName>
    </submittedName>
</protein>
<accession>A0A7W6DIV7</accession>
<name>A0A7W6DIV7_9SPHN</name>
<evidence type="ECO:0000313" key="2">
    <source>
        <dbReference type="Proteomes" id="UP000552757"/>
    </source>
</evidence>
<keyword evidence="2" id="KW-1185">Reference proteome</keyword>
<dbReference type="EMBL" id="JACIEB010000002">
    <property type="protein sequence ID" value="MBB3981387.1"/>
    <property type="molecule type" value="Genomic_DNA"/>
</dbReference>
<proteinExistence type="predicted"/>
<evidence type="ECO:0000313" key="1">
    <source>
        <dbReference type="EMBL" id="MBB3981387.1"/>
    </source>
</evidence>
<organism evidence="1 2">
    <name type="scientific">Sphingobium fontiphilum</name>
    <dbReference type="NCBI Taxonomy" id="944425"/>
    <lineage>
        <taxon>Bacteria</taxon>
        <taxon>Pseudomonadati</taxon>
        <taxon>Pseudomonadota</taxon>
        <taxon>Alphaproteobacteria</taxon>
        <taxon>Sphingomonadales</taxon>
        <taxon>Sphingomonadaceae</taxon>
        <taxon>Sphingobium</taxon>
    </lineage>
</organism>
<sequence>MGILFVSEERHRQWQRFRRRTWLLIALCMFARGADAAFSLGLIEPTHQLAAQEVPACSANAEHRI</sequence>
<reference evidence="1 2" key="1">
    <citation type="submission" date="2020-08" db="EMBL/GenBank/DDBJ databases">
        <title>Genomic Encyclopedia of Type Strains, Phase IV (KMG-IV): sequencing the most valuable type-strain genomes for metagenomic binning, comparative biology and taxonomic classification.</title>
        <authorList>
            <person name="Goeker M."/>
        </authorList>
    </citation>
    <scope>NUCLEOTIDE SEQUENCE [LARGE SCALE GENOMIC DNA]</scope>
    <source>
        <strain evidence="1 2">DSM 29348</strain>
    </source>
</reference>
<dbReference type="AlphaFoldDB" id="A0A7W6DIV7"/>
<dbReference type="Proteomes" id="UP000552757">
    <property type="component" value="Unassembled WGS sequence"/>
</dbReference>
<gene>
    <name evidence="1" type="ORF">GGR44_001034</name>
</gene>
<comment type="caution">
    <text evidence="1">The sequence shown here is derived from an EMBL/GenBank/DDBJ whole genome shotgun (WGS) entry which is preliminary data.</text>
</comment>